<dbReference type="RefSeq" id="WP_237363800.1">
    <property type="nucleotide sequence ID" value="NZ_CAKLDM010000003.1"/>
</dbReference>
<evidence type="ECO:0000313" key="2">
    <source>
        <dbReference type="EMBL" id="CAH0542945.1"/>
    </source>
</evidence>
<dbReference type="SUPFAM" id="SSF56672">
    <property type="entry name" value="DNA/RNA polymerases"/>
    <property type="match status" value="1"/>
</dbReference>
<gene>
    <name evidence="2" type="ORF">VMF7928_04323</name>
</gene>
<feature type="domain" description="Reverse transcriptase" evidence="1">
    <location>
        <begin position="1"/>
        <end position="319"/>
    </location>
</feature>
<dbReference type="InterPro" id="IPR000477">
    <property type="entry name" value="RT_dom"/>
</dbReference>
<sequence>MKLVTQMNAAEAKDFFLKHSSYSNFNLPSYFNFTDLLLNVDEALREKPRGAIDIGLPRARKFSRTSYTLQTNKDGHYAWRPFELIHPVLYVHLVNQLTEENNWQVLLDRFEQFSSNPNIVCASIPRESEEENISDTAESVHGWWVDVEQESISLAIDFKYVFFTDIANFYPSIYTHSIPWAIHTKEVAKLQRNRNDSLGNEIDNSIQDMRNGQTNGIPQGSVLMDFIAEIIMGYVDLSLGDRLRDSGIHDYKILRFRDDFRVFTNSKENAESIIRHLTIVLQELGLQLNSEKTFLSEDIVIDSIKPDKREALMIFGKNVSGTTIQKALLKLSLFSRKYKNSGQIERYLSSINRRVMKTKALKSSDNIAAMVSVLVDIMYHNPRVFASAALVLSTLFKFIEDDDKKLGIIDKIKNKFEPVLGTGMLDIWLQRVSFPVNQDVEYQETLCNVVSGAIDIPHEHVWYSEWITDQRFKNGVLATQFIVEETLAQASSIINEDEVVLFPYSSGEVVEQPEHEEG</sequence>
<evidence type="ECO:0000313" key="3">
    <source>
        <dbReference type="Proteomes" id="UP000838748"/>
    </source>
</evidence>
<dbReference type="InterPro" id="IPR043502">
    <property type="entry name" value="DNA/RNA_pol_sf"/>
</dbReference>
<comment type="caution">
    <text evidence="2">The sequence shown here is derived from an EMBL/GenBank/DDBJ whole genome shotgun (WGS) entry which is preliminary data.</text>
</comment>
<accession>A0ABM9A9B7</accession>
<dbReference type="Proteomes" id="UP000838748">
    <property type="component" value="Unassembled WGS sequence"/>
</dbReference>
<keyword evidence="3" id="KW-1185">Reference proteome</keyword>
<organism evidence="2 3">
    <name type="scientific">Vibrio marisflavi CECT 7928</name>
    <dbReference type="NCBI Taxonomy" id="634439"/>
    <lineage>
        <taxon>Bacteria</taxon>
        <taxon>Pseudomonadati</taxon>
        <taxon>Pseudomonadota</taxon>
        <taxon>Gammaproteobacteria</taxon>
        <taxon>Vibrionales</taxon>
        <taxon>Vibrionaceae</taxon>
        <taxon>Vibrio</taxon>
    </lineage>
</organism>
<dbReference type="PROSITE" id="PS50878">
    <property type="entry name" value="RT_POL"/>
    <property type="match status" value="1"/>
</dbReference>
<protein>
    <recommendedName>
        <fullName evidence="1">Reverse transcriptase domain-containing protein</fullName>
    </recommendedName>
</protein>
<dbReference type="EMBL" id="CAKLDM010000003">
    <property type="protein sequence ID" value="CAH0542945.1"/>
    <property type="molecule type" value="Genomic_DNA"/>
</dbReference>
<dbReference type="Pfam" id="PF00078">
    <property type="entry name" value="RVT_1"/>
    <property type="match status" value="1"/>
</dbReference>
<reference evidence="2" key="1">
    <citation type="submission" date="2021-11" db="EMBL/GenBank/DDBJ databases">
        <authorList>
            <person name="Rodrigo-Torres L."/>
            <person name="Arahal R. D."/>
            <person name="Lucena T."/>
        </authorList>
    </citation>
    <scope>NUCLEOTIDE SEQUENCE</scope>
    <source>
        <strain evidence="2">CECT 7928</strain>
    </source>
</reference>
<proteinExistence type="predicted"/>
<dbReference type="CDD" id="cd01646">
    <property type="entry name" value="RT_Bac_retron_I"/>
    <property type="match status" value="1"/>
</dbReference>
<name>A0ABM9A9B7_9VIBR</name>
<evidence type="ECO:0000259" key="1">
    <source>
        <dbReference type="PROSITE" id="PS50878"/>
    </source>
</evidence>